<dbReference type="Gene3D" id="3.30.300.30">
    <property type="match status" value="1"/>
</dbReference>
<reference evidence="6 7" key="1">
    <citation type="submission" date="2022-04" db="EMBL/GenBank/DDBJ databases">
        <title>Halobacillus sp. isolated from saltern.</title>
        <authorList>
            <person name="Won M."/>
            <person name="Lee C.-M."/>
            <person name="Woen H.-Y."/>
            <person name="Kwon S.-W."/>
        </authorList>
    </citation>
    <scope>NUCLEOTIDE SEQUENCE [LARGE SCALE GENOMIC DNA]</scope>
    <source>
        <strain evidence="6 7">SSTM10-2</strain>
    </source>
</reference>
<sequence length="309" mass="35126">MKEDRTLTCLPMFHTGGLNALSLPILLMGGTVIISEKFDPEQAARDLQSYQCTIVLLVSTMHHMLVQTPYFQQARYPNMKVFLSGGAPCPLTIYKHYHHKGLKFKEGYGLTEAGPNNFYISPEDAQKHVGSVGKPMMFNQIRIVDKDCNDQCPGEVGELLLWGDHTFEYYWNNPEETDAVFRDEWLHTGDLAKQDDEGFIYIVGRKKEMIISGGENIFPLEIEQWLLSNPEVNEAAVIGIPDEKWGERAVAYISLKSDGISIEKLQSHCREKFAGYKVPKQFYVLEELPKTDVGKIDKQSLIEQSYVPE</sequence>
<evidence type="ECO:0000313" key="7">
    <source>
        <dbReference type="Proteomes" id="UP000831880"/>
    </source>
</evidence>
<evidence type="ECO:0000259" key="5">
    <source>
        <dbReference type="Pfam" id="PF13193"/>
    </source>
</evidence>
<protein>
    <submittedName>
        <fullName evidence="6">AMP-binding protein</fullName>
    </submittedName>
</protein>
<evidence type="ECO:0000256" key="3">
    <source>
        <dbReference type="SAM" id="Phobius"/>
    </source>
</evidence>
<name>A0ABY4H226_9BACI</name>
<evidence type="ECO:0000259" key="4">
    <source>
        <dbReference type="Pfam" id="PF00501"/>
    </source>
</evidence>
<dbReference type="InterPro" id="IPR042099">
    <property type="entry name" value="ANL_N_sf"/>
</dbReference>
<feature type="transmembrane region" description="Helical" evidence="3">
    <location>
        <begin position="12"/>
        <end position="35"/>
    </location>
</feature>
<accession>A0ABY4H226</accession>
<dbReference type="Pfam" id="PF00501">
    <property type="entry name" value="AMP-binding"/>
    <property type="match status" value="1"/>
</dbReference>
<dbReference type="SUPFAM" id="SSF56801">
    <property type="entry name" value="Acetyl-CoA synthetase-like"/>
    <property type="match status" value="1"/>
</dbReference>
<proteinExistence type="inferred from homology"/>
<gene>
    <name evidence="6" type="ORF">MUO14_05965</name>
</gene>
<evidence type="ECO:0000256" key="1">
    <source>
        <dbReference type="ARBA" id="ARBA00006432"/>
    </source>
</evidence>
<feature type="domain" description="AMP-dependent synthetase/ligase" evidence="4">
    <location>
        <begin position="3"/>
        <end position="171"/>
    </location>
</feature>
<dbReference type="EMBL" id="CP095074">
    <property type="protein sequence ID" value="UOQ94498.1"/>
    <property type="molecule type" value="Genomic_DNA"/>
</dbReference>
<dbReference type="PANTHER" id="PTHR43201">
    <property type="entry name" value="ACYL-COA SYNTHETASE"/>
    <property type="match status" value="1"/>
</dbReference>
<evidence type="ECO:0000313" key="6">
    <source>
        <dbReference type="EMBL" id="UOQ94498.1"/>
    </source>
</evidence>
<dbReference type="InterPro" id="IPR045851">
    <property type="entry name" value="AMP-bd_C_sf"/>
</dbReference>
<dbReference type="InterPro" id="IPR025110">
    <property type="entry name" value="AMP-bd_C"/>
</dbReference>
<dbReference type="Gene3D" id="3.40.50.12780">
    <property type="entry name" value="N-terminal domain of ligase-like"/>
    <property type="match status" value="1"/>
</dbReference>
<dbReference type="Proteomes" id="UP000831880">
    <property type="component" value="Chromosome"/>
</dbReference>
<keyword evidence="2" id="KW-0436">Ligase</keyword>
<keyword evidence="3" id="KW-1133">Transmembrane helix</keyword>
<dbReference type="Pfam" id="PF13193">
    <property type="entry name" value="AMP-binding_C"/>
    <property type="match status" value="1"/>
</dbReference>
<organism evidence="6 7">
    <name type="scientific">Halobacillus shinanisalinarum</name>
    <dbReference type="NCBI Taxonomy" id="2932258"/>
    <lineage>
        <taxon>Bacteria</taxon>
        <taxon>Bacillati</taxon>
        <taxon>Bacillota</taxon>
        <taxon>Bacilli</taxon>
        <taxon>Bacillales</taxon>
        <taxon>Bacillaceae</taxon>
        <taxon>Halobacillus</taxon>
    </lineage>
</organism>
<dbReference type="PANTHER" id="PTHR43201:SF5">
    <property type="entry name" value="MEDIUM-CHAIN ACYL-COA LIGASE ACSF2, MITOCHONDRIAL"/>
    <property type="match status" value="1"/>
</dbReference>
<feature type="domain" description="AMP-binding enzyme C-terminal" evidence="5">
    <location>
        <begin position="221"/>
        <end position="295"/>
    </location>
</feature>
<keyword evidence="3" id="KW-0472">Membrane</keyword>
<keyword evidence="7" id="KW-1185">Reference proteome</keyword>
<comment type="similarity">
    <text evidence="1">Belongs to the ATP-dependent AMP-binding enzyme family.</text>
</comment>
<evidence type="ECO:0000256" key="2">
    <source>
        <dbReference type="ARBA" id="ARBA00022598"/>
    </source>
</evidence>
<keyword evidence="3" id="KW-0812">Transmembrane</keyword>
<dbReference type="InterPro" id="IPR000873">
    <property type="entry name" value="AMP-dep_synth/lig_dom"/>
</dbReference>